<evidence type="ECO:0000313" key="2">
    <source>
        <dbReference type="Proteomes" id="UP000807159"/>
    </source>
</evidence>
<gene>
    <name evidence="1" type="ORF">H0E87_028689</name>
</gene>
<dbReference type="Proteomes" id="UP000807159">
    <property type="component" value="Chromosome 17"/>
</dbReference>
<keyword evidence="2" id="KW-1185">Reference proteome</keyword>
<organism evidence="1 2">
    <name type="scientific">Populus deltoides</name>
    <name type="common">Eastern poplar</name>
    <name type="synonym">Eastern cottonwood</name>
    <dbReference type="NCBI Taxonomy" id="3696"/>
    <lineage>
        <taxon>Eukaryota</taxon>
        <taxon>Viridiplantae</taxon>
        <taxon>Streptophyta</taxon>
        <taxon>Embryophyta</taxon>
        <taxon>Tracheophyta</taxon>
        <taxon>Spermatophyta</taxon>
        <taxon>Magnoliopsida</taxon>
        <taxon>eudicotyledons</taxon>
        <taxon>Gunneridae</taxon>
        <taxon>Pentapetalae</taxon>
        <taxon>rosids</taxon>
        <taxon>fabids</taxon>
        <taxon>Malpighiales</taxon>
        <taxon>Salicaceae</taxon>
        <taxon>Saliceae</taxon>
        <taxon>Populus</taxon>
    </lineage>
</organism>
<proteinExistence type="predicted"/>
<dbReference type="EMBL" id="JACEGQ020000017">
    <property type="protein sequence ID" value="KAH8484334.1"/>
    <property type="molecule type" value="Genomic_DNA"/>
</dbReference>
<protein>
    <submittedName>
        <fullName evidence="1">Uncharacterized protein</fullName>
    </submittedName>
</protein>
<reference evidence="1" key="1">
    <citation type="journal article" date="2021" name="J. Hered.">
        <title>Genome Assembly of Salicaceae Populus deltoides (Eastern Cottonwood) I-69 Based on Nanopore Sequencing and Hi-C Technologies.</title>
        <authorList>
            <person name="Bai S."/>
            <person name="Wu H."/>
            <person name="Zhang J."/>
            <person name="Pan Z."/>
            <person name="Zhao W."/>
            <person name="Li Z."/>
            <person name="Tong C."/>
        </authorList>
    </citation>
    <scope>NUCLEOTIDE SEQUENCE</scope>
    <source>
        <tissue evidence="1">Leaf</tissue>
    </source>
</reference>
<comment type="caution">
    <text evidence="1">The sequence shown here is derived from an EMBL/GenBank/DDBJ whole genome shotgun (WGS) entry which is preliminary data.</text>
</comment>
<name>A0A8T2WUY4_POPDE</name>
<dbReference type="AlphaFoldDB" id="A0A8T2WUY4"/>
<evidence type="ECO:0000313" key="1">
    <source>
        <dbReference type="EMBL" id="KAH8484334.1"/>
    </source>
</evidence>
<accession>A0A8T2WUY4</accession>
<sequence length="102" mass="11366">MAKRGEWPGAEGEKESLSFCFLVFSKEMGPMLGLCGSYRNGRGGRSICKQGVAALVLLLWQRFEQWLAAEGRRVMAARGEEDGGAFYGFGREPPRKRALVFF</sequence>